<evidence type="ECO:0000259" key="6">
    <source>
        <dbReference type="PROSITE" id="PS51387"/>
    </source>
</evidence>
<comment type="subcellular location">
    <subcellularLocation>
        <location evidence="1">Membrane</location>
        <topology evidence="1">Single-pass membrane protein</topology>
    </subcellularLocation>
</comment>
<dbReference type="Gene3D" id="3.30.465.10">
    <property type="match status" value="1"/>
</dbReference>
<dbReference type="EMBL" id="BRXW01000259">
    <property type="protein sequence ID" value="GMI16660.1"/>
    <property type="molecule type" value="Genomic_DNA"/>
</dbReference>
<evidence type="ECO:0000256" key="3">
    <source>
        <dbReference type="ARBA" id="ARBA00022692"/>
    </source>
</evidence>
<dbReference type="InterPro" id="IPR016169">
    <property type="entry name" value="FAD-bd_PCMH_sub2"/>
</dbReference>
<reference evidence="8" key="1">
    <citation type="journal article" date="2023" name="Commun. Biol.">
        <title>Genome analysis of Parmales, the sister group of diatoms, reveals the evolutionary specialization of diatoms from phago-mixotrophs to photoautotrophs.</title>
        <authorList>
            <person name="Ban H."/>
            <person name="Sato S."/>
            <person name="Yoshikawa S."/>
            <person name="Yamada K."/>
            <person name="Nakamura Y."/>
            <person name="Ichinomiya M."/>
            <person name="Sato N."/>
            <person name="Blanc-Mathieu R."/>
            <person name="Endo H."/>
            <person name="Kuwata A."/>
            <person name="Ogata H."/>
        </authorList>
    </citation>
    <scope>NUCLEOTIDE SEQUENCE [LARGE SCALE GENOMIC DNA]</scope>
    <source>
        <strain evidence="8">NIES 3700</strain>
    </source>
</reference>
<dbReference type="InterPro" id="IPR006094">
    <property type="entry name" value="Oxid_FAD_bind_N"/>
</dbReference>
<keyword evidence="8" id="KW-1185">Reference proteome</keyword>
<evidence type="ECO:0000256" key="4">
    <source>
        <dbReference type="ARBA" id="ARBA00022989"/>
    </source>
</evidence>
<evidence type="ECO:0000256" key="5">
    <source>
        <dbReference type="ARBA" id="ARBA00023136"/>
    </source>
</evidence>
<evidence type="ECO:0000313" key="8">
    <source>
        <dbReference type="Proteomes" id="UP001165122"/>
    </source>
</evidence>
<dbReference type="GO" id="GO:0005737">
    <property type="term" value="C:cytoplasm"/>
    <property type="evidence" value="ECO:0007669"/>
    <property type="project" value="TreeGrafter"/>
</dbReference>
<dbReference type="GO" id="GO:0008202">
    <property type="term" value="P:steroid metabolic process"/>
    <property type="evidence" value="ECO:0007669"/>
    <property type="project" value="TreeGrafter"/>
</dbReference>
<keyword evidence="5" id="KW-0472">Membrane</keyword>
<keyword evidence="4" id="KW-1133">Transmembrane helix</keyword>
<dbReference type="Pfam" id="PF01565">
    <property type="entry name" value="FAD_binding_4"/>
    <property type="match status" value="1"/>
</dbReference>
<dbReference type="AlphaFoldDB" id="A0A9W7FRC9"/>
<keyword evidence="3" id="KW-0812">Transmembrane</keyword>
<evidence type="ECO:0000313" key="7">
    <source>
        <dbReference type="EMBL" id="GMI16660.1"/>
    </source>
</evidence>
<dbReference type="InterPro" id="IPR040165">
    <property type="entry name" value="Diminuto-like"/>
</dbReference>
<dbReference type="InterPro" id="IPR036318">
    <property type="entry name" value="FAD-bd_PCMH-like_sf"/>
</dbReference>
<accession>A0A9W7FRC9</accession>
<evidence type="ECO:0000256" key="1">
    <source>
        <dbReference type="ARBA" id="ARBA00004167"/>
    </source>
</evidence>
<gene>
    <name evidence="7" type="ORF">TrLO_g10828</name>
</gene>
<evidence type="ECO:0000256" key="2">
    <source>
        <dbReference type="ARBA" id="ARBA00012405"/>
    </source>
</evidence>
<name>A0A9W7FRC9_9STRA</name>
<comment type="caution">
    <text evidence="7">The sequence shown here is derived from an EMBL/GenBank/DDBJ whole genome shotgun (WGS) entry which is preliminary data.</text>
</comment>
<sequence length="499" mass="57195">MLYFSAPELHEARVGNIQRQVIEWKKNGAGKKLCTARGGWQSVSPGYRPYKKNSTKINVNLFDILELDEKEMSLKVEPMVNMGQITHFLVPKNLTLPVLPELDDLTVGGLLMGVGIETSSHKHGLFNDNVLAAEVVLADGSLIKCSKKENRELFDALPWSYGTLGLLVSVTLKISRCKPFVRVEYWPCKTHGKGVEVYRKFSEEKKPQDFVEALAYSHEEMVVMPARYASEEEALTGTKNSIGLWFKPWFYKHVEKFLTKGGDGPWVEYIPLRDYYHRHTKSIFWELEQIIPWGNHPLFRLLLGWAVPPKVSFLKLTQTKALQELYETQHVIQDMLVPNSKVGEALTVFKEEFDLYPLWICPYRAYDYASSGAPHRSFLKKPLEATSKDSFGKYEMYVDLGAYGIPKAVEEKRSFDIVSVSRKVEKYVASVHGFQMLYADSYMTREEFREMFDHRHYDEMKEKYDPLGAFPEVFQKVCKKGQQYGATAAAGAEGSKKKN</sequence>
<dbReference type="EC" id="1.3.1.72" evidence="2"/>
<feature type="domain" description="FAD-binding PCMH-type" evidence="6">
    <location>
        <begin position="2"/>
        <end position="177"/>
    </location>
</feature>
<dbReference type="OrthoDB" id="415825at2759"/>
<dbReference type="PANTHER" id="PTHR10801">
    <property type="entry name" value="24-DEHYDROCHOLESTEROL REDUCTASE"/>
    <property type="match status" value="1"/>
</dbReference>
<proteinExistence type="predicted"/>
<dbReference type="SUPFAM" id="SSF56176">
    <property type="entry name" value="FAD-binding/transporter-associated domain-like"/>
    <property type="match status" value="1"/>
</dbReference>
<dbReference type="GO" id="GO:0016020">
    <property type="term" value="C:membrane"/>
    <property type="evidence" value="ECO:0007669"/>
    <property type="project" value="UniProtKB-SubCell"/>
</dbReference>
<dbReference type="GO" id="GO:0071949">
    <property type="term" value="F:FAD binding"/>
    <property type="evidence" value="ECO:0007669"/>
    <property type="project" value="InterPro"/>
</dbReference>
<dbReference type="GO" id="GO:0000246">
    <property type="term" value="F:Delta24(24-1) sterol reductase activity"/>
    <property type="evidence" value="ECO:0007669"/>
    <property type="project" value="TreeGrafter"/>
</dbReference>
<dbReference type="GO" id="GO:0050614">
    <property type="term" value="F:Delta24-sterol reductase activity"/>
    <property type="evidence" value="ECO:0007669"/>
    <property type="project" value="UniProtKB-EC"/>
</dbReference>
<dbReference type="Proteomes" id="UP001165122">
    <property type="component" value="Unassembled WGS sequence"/>
</dbReference>
<protein>
    <recommendedName>
        <fullName evidence="2">Delta(24)-sterol reductase</fullName>
        <ecNumber evidence="2">1.3.1.72</ecNumber>
    </recommendedName>
</protein>
<dbReference type="PANTHER" id="PTHR10801:SF2">
    <property type="entry name" value="FAD-BINDING PCMH-TYPE DOMAIN-CONTAINING PROTEIN"/>
    <property type="match status" value="1"/>
</dbReference>
<dbReference type="InterPro" id="IPR016166">
    <property type="entry name" value="FAD-bd_PCMH"/>
</dbReference>
<organism evidence="7 8">
    <name type="scientific">Triparma laevis f. longispina</name>
    <dbReference type="NCBI Taxonomy" id="1714387"/>
    <lineage>
        <taxon>Eukaryota</taxon>
        <taxon>Sar</taxon>
        <taxon>Stramenopiles</taxon>
        <taxon>Ochrophyta</taxon>
        <taxon>Bolidophyceae</taxon>
        <taxon>Parmales</taxon>
        <taxon>Triparmaceae</taxon>
        <taxon>Triparma</taxon>
    </lineage>
</organism>
<dbReference type="PROSITE" id="PS51387">
    <property type="entry name" value="FAD_PCMH"/>
    <property type="match status" value="1"/>
</dbReference>